<protein>
    <submittedName>
        <fullName evidence="2">Uncharacterized protein</fullName>
    </submittedName>
</protein>
<feature type="transmembrane region" description="Helical" evidence="1">
    <location>
        <begin position="27"/>
        <end position="46"/>
    </location>
</feature>
<evidence type="ECO:0000313" key="2">
    <source>
        <dbReference type="EMBL" id="SMY25505.1"/>
    </source>
</evidence>
<organism evidence="2 3">
    <name type="scientific">Zymoseptoria tritici ST99CH_1A5</name>
    <dbReference type="NCBI Taxonomy" id="1276529"/>
    <lineage>
        <taxon>Eukaryota</taxon>
        <taxon>Fungi</taxon>
        <taxon>Dikarya</taxon>
        <taxon>Ascomycota</taxon>
        <taxon>Pezizomycotina</taxon>
        <taxon>Dothideomycetes</taxon>
        <taxon>Dothideomycetidae</taxon>
        <taxon>Mycosphaerellales</taxon>
        <taxon>Mycosphaerellaceae</taxon>
        <taxon>Zymoseptoria</taxon>
    </lineage>
</organism>
<proteinExistence type="predicted"/>
<gene>
    <name evidence="2" type="ORF">ZT1A5_G6947</name>
</gene>
<reference evidence="2 3" key="1">
    <citation type="submission" date="2016-10" db="EMBL/GenBank/DDBJ databases">
        <authorList>
            <person name="Varghese N."/>
        </authorList>
    </citation>
    <scope>NUCLEOTIDE SEQUENCE [LARGE SCALE GENOMIC DNA]</scope>
</reference>
<sequence length="128" mass="14062">MPSSKRPHDSSNNDSDQDWSPFTSWKCLLLGALCSTLLSCVFRSIYHDEQLSQHCQLVLAAMTMVVLGCVMLVLPGLVVVLGYVGYDWVKGRIFGRQAEVSHGDLGGAIETAWEEFCQALTPGEEKAL</sequence>
<accession>A0A1Y6LMI6</accession>
<keyword evidence="1" id="KW-1133">Transmembrane helix</keyword>
<dbReference type="AlphaFoldDB" id="A0A1Y6LMI6"/>
<evidence type="ECO:0000256" key="1">
    <source>
        <dbReference type="SAM" id="Phobius"/>
    </source>
</evidence>
<dbReference type="Proteomes" id="UP000215453">
    <property type="component" value="Chromosome 6"/>
</dbReference>
<keyword evidence="1" id="KW-0472">Membrane</keyword>
<feature type="transmembrane region" description="Helical" evidence="1">
    <location>
        <begin position="58"/>
        <end position="86"/>
    </location>
</feature>
<dbReference type="EMBL" id="LT882681">
    <property type="protein sequence ID" value="SMY25505.1"/>
    <property type="molecule type" value="Genomic_DNA"/>
</dbReference>
<keyword evidence="1" id="KW-0812">Transmembrane</keyword>
<name>A0A1Y6LMI6_ZYMTR</name>
<evidence type="ECO:0000313" key="3">
    <source>
        <dbReference type="Proteomes" id="UP000215453"/>
    </source>
</evidence>